<dbReference type="EC" id="2.4.-.-" evidence="1"/>
<sequence length="406" mass="46160">MIEGTDIVMLALARWDGPYASTAFSLAQELSKNNRVFYIDNPFTLKDVATNLHKPQIQSRLTPLFTGQHIGKQIYANNPNLINLRTKAVIPINFIPYGKLYSSLSRVNNHVVNQALRSAIKRYNISRFIFINSFNPFYLQDVTEFNPELTVYHCVDNIAESKYIGKHGKVLEADAMREYDVTITTSKKLHEMALRHASNVHCLPNAADFGHFQKAVYEPFLRPVELKGLESKKIIGYIGHVDFRIDYELLNTLSRTHADKIILMVGPEHEADKDKLERFPNVISTGKKPFSDLPAYLKYIDCAIIPFLRNDLTASIYPLKLNEYLAAGKPIVTTGFSPDLEDFGNTIRVENTIEGFVKAVGEEIATDAESKQEQRMDMASHNTWAARVEKFWEIVTPLIENKKVYG</sequence>
<keyword evidence="1" id="KW-0808">Transferase</keyword>
<dbReference type="Gene3D" id="3.40.50.11010">
    <property type="match status" value="1"/>
</dbReference>
<evidence type="ECO:0000313" key="1">
    <source>
        <dbReference type="EMBL" id="MFD1003143.1"/>
    </source>
</evidence>
<keyword evidence="1" id="KW-0328">Glycosyltransferase</keyword>
<dbReference type="Proteomes" id="UP001597112">
    <property type="component" value="Unassembled WGS sequence"/>
</dbReference>
<keyword evidence="2" id="KW-1185">Reference proteome</keyword>
<name>A0ABW3KAM5_9BACT</name>
<evidence type="ECO:0000313" key="2">
    <source>
        <dbReference type="Proteomes" id="UP001597112"/>
    </source>
</evidence>
<gene>
    <name evidence="1" type="ORF">ACFQ21_27705</name>
</gene>
<proteinExistence type="predicted"/>
<reference evidence="2" key="1">
    <citation type="journal article" date="2019" name="Int. J. Syst. Evol. Microbiol.">
        <title>The Global Catalogue of Microorganisms (GCM) 10K type strain sequencing project: providing services to taxonomists for standard genome sequencing and annotation.</title>
        <authorList>
            <consortium name="The Broad Institute Genomics Platform"/>
            <consortium name="The Broad Institute Genome Sequencing Center for Infectious Disease"/>
            <person name="Wu L."/>
            <person name="Ma J."/>
        </authorList>
    </citation>
    <scope>NUCLEOTIDE SEQUENCE [LARGE SCALE GENOMIC DNA]</scope>
    <source>
        <strain evidence="2">CCUG 58938</strain>
    </source>
</reference>
<accession>A0ABW3KAM5</accession>
<comment type="caution">
    <text evidence="1">The sequence shown here is derived from an EMBL/GenBank/DDBJ whole genome shotgun (WGS) entry which is preliminary data.</text>
</comment>
<dbReference type="GO" id="GO:0016757">
    <property type="term" value="F:glycosyltransferase activity"/>
    <property type="evidence" value="ECO:0007669"/>
    <property type="project" value="UniProtKB-KW"/>
</dbReference>
<dbReference type="Pfam" id="PF13692">
    <property type="entry name" value="Glyco_trans_1_4"/>
    <property type="match status" value="1"/>
</dbReference>
<organism evidence="1 2">
    <name type="scientific">Ohtaekwangia kribbensis</name>
    <dbReference type="NCBI Taxonomy" id="688913"/>
    <lineage>
        <taxon>Bacteria</taxon>
        <taxon>Pseudomonadati</taxon>
        <taxon>Bacteroidota</taxon>
        <taxon>Cytophagia</taxon>
        <taxon>Cytophagales</taxon>
        <taxon>Fulvivirgaceae</taxon>
        <taxon>Ohtaekwangia</taxon>
    </lineage>
</organism>
<dbReference type="SUPFAM" id="SSF53756">
    <property type="entry name" value="UDP-Glycosyltransferase/glycogen phosphorylase"/>
    <property type="match status" value="1"/>
</dbReference>
<protein>
    <submittedName>
        <fullName evidence="1">Glycosyltransferase</fullName>
        <ecNumber evidence="1">2.4.-.-</ecNumber>
    </submittedName>
</protein>
<dbReference type="Gene3D" id="3.40.50.2000">
    <property type="entry name" value="Glycogen Phosphorylase B"/>
    <property type="match status" value="1"/>
</dbReference>
<dbReference type="EMBL" id="JBHTKA010000015">
    <property type="protein sequence ID" value="MFD1003143.1"/>
    <property type="molecule type" value="Genomic_DNA"/>
</dbReference>
<dbReference type="RefSeq" id="WP_377585392.1">
    <property type="nucleotide sequence ID" value="NZ_JBHTKA010000015.1"/>
</dbReference>